<evidence type="ECO:0000313" key="2">
    <source>
        <dbReference type="EMBL" id="CAH1781836.1"/>
    </source>
</evidence>
<dbReference type="EMBL" id="CAIIXF020000004">
    <property type="protein sequence ID" value="CAH1781836.1"/>
    <property type="molecule type" value="Genomic_DNA"/>
</dbReference>
<accession>A0A8J1YCS2</accession>
<feature type="region of interest" description="Disordered" evidence="1">
    <location>
        <begin position="83"/>
        <end position="125"/>
    </location>
</feature>
<evidence type="ECO:0000313" key="3">
    <source>
        <dbReference type="Proteomes" id="UP000749559"/>
    </source>
</evidence>
<evidence type="ECO:0000256" key="1">
    <source>
        <dbReference type="SAM" id="MobiDB-lite"/>
    </source>
</evidence>
<gene>
    <name evidence="2" type="ORF">OFUS_LOCUS8347</name>
</gene>
<organism evidence="2 3">
    <name type="scientific">Owenia fusiformis</name>
    <name type="common">Polychaete worm</name>
    <dbReference type="NCBI Taxonomy" id="6347"/>
    <lineage>
        <taxon>Eukaryota</taxon>
        <taxon>Metazoa</taxon>
        <taxon>Spiralia</taxon>
        <taxon>Lophotrochozoa</taxon>
        <taxon>Annelida</taxon>
        <taxon>Polychaeta</taxon>
        <taxon>Sedentaria</taxon>
        <taxon>Canalipalpata</taxon>
        <taxon>Sabellida</taxon>
        <taxon>Oweniida</taxon>
        <taxon>Oweniidae</taxon>
        <taxon>Owenia</taxon>
    </lineage>
</organism>
<protein>
    <submittedName>
        <fullName evidence="2">Uncharacterized protein</fullName>
    </submittedName>
</protein>
<dbReference type="Proteomes" id="UP000749559">
    <property type="component" value="Unassembled WGS sequence"/>
</dbReference>
<proteinExistence type="predicted"/>
<comment type="caution">
    <text evidence="2">The sequence shown here is derived from an EMBL/GenBank/DDBJ whole genome shotgun (WGS) entry which is preliminary data.</text>
</comment>
<dbReference type="AlphaFoldDB" id="A0A8J1YCS2"/>
<sequence length="125" mass="13037">EINESGSKGSDLIGFGAKTLPSGIATYQNKSANEHPYNLPTVNHGLFGADASTTSPVLSQSDSLQQNGCNILQMSPDLREVTLKSCTPSPSIGSLTSSPTPSFEQISNPSSPETDINDIDAVLIS</sequence>
<keyword evidence="3" id="KW-1185">Reference proteome</keyword>
<feature type="non-terminal residue" evidence="2">
    <location>
        <position position="125"/>
    </location>
</feature>
<feature type="compositionally biased region" description="Polar residues" evidence="1">
    <location>
        <begin position="84"/>
        <end position="114"/>
    </location>
</feature>
<reference evidence="2" key="1">
    <citation type="submission" date="2022-03" db="EMBL/GenBank/DDBJ databases">
        <authorList>
            <person name="Martin C."/>
        </authorList>
    </citation>
    <scope>NUCLEOTIDE SEQUENCE</scope>
</reference>
<feature type="non-terminal residue" evidence="2">
    <location>
        <position position="1"/>
    </location>
</feature>
<name>A0A8J1YCS2_OWEFU</name>